<accession>A0AAW2FWG7</accession>
<gene>
    <name evidence="1" type="ORF">PUN28_007902</name>
</gene>
<sequence>MFLHRPPLRRGSGTSLRRLAFDSNREVRRSRESRTDIIGWRGRGGRTTGGPPHSPVLRIVLTRSVASCLLPSVSEPRCCDRTSRARRTEPCDQGWRREFERFRASTSRSQDSERRFYRGKGERALHPAVLVPASARVDAYSRRLSFRAADRRGEAARRAFPEVLRRRFYLIIF</sequence>
<dbReference type="Proteomes" id="UP001430953">
    <property type="component" value="Unassembled WGS sequence"/>
</dbReference>
<evidence type="ECO:0000313" key="2">
    <source>
        <dbReference type="Proteomes" id="UP001430953"/>
    </source>
</evidence>
<dbReference type="AlphaFoldDB" id="A0AAW2FWG7"/>
<organism evidence="1 2">
    <name type="scientific">Cardiocondyla obscurior</name>
    <dbReference type="NCBI Taxonomy" id="286306"/>
    <lineage>
        <taxon>Eukaryota</taxon>
        <taxon>Metazoa</taxon>
        <taxon>Ecdysozoa</taxon>
        <taxon>Arthropoda</taxon>
        <taxon>Hexapoda</taxon>
        <taxon>Insecta</taxon>
        <taxon>Pterygota</taxon>
        <taxon>Neoptera</taxon>
        <taxon>Endopterygota</taxon>
        <taxon>Hymenoptera</taxon>
        <taxon>Apocrita</taxon>
        <taxon>Aculeata</taxon>
        <taxon>Formicoidea</taxon>
        <taxon>Formicidae</taxon>
        <taxon>Myrmicinae</taxon>
        <taxon>Cardiocondyla</taxon>
    </lineage>
</organism>
<proteinExistence type="predicted"/>
<evidence type="ECO:0000313" key="1">
    <source>
        <dbReference type="EMBL" id="KAL0119778.1"/>
    </source>
</evidence>
<comment type="caution">
    <text evidence="1">The sequence shown here is derived from an EMBL/GenBank/DDBJ whole genome shotgun (WGS) entry which is preliminary data.</text>
</comment>
<dbReference type="EMBL" id="JADYXP020000007">
    <property type="protein sequence ID" value="KAL0119778.1"/>
    <property type="molecule type" value="Genomic_DNA"/>
</dbReference>
<name>A0AAW2FWG7_9HYME</name>
<reference evidence="1 2" key="1">
    <citation type="submission" date="2023-03" db="EMBL/GenBank/DDBJ databases">
        <title>High recombination rates correlate with genetic variation in Cardiocondyla obscurior ants.</title>
        <authorList>
            <person name="Errbii M."/>
        </authorList>
    </citation>
    <scope>NUCLEOTIDE SEQUENCE [LARGE SCALE GENOMIC DNA]</scope>
    <source>
        <strain evidence="1">Alpha-2009</strain>
        <tissue evidence="1">Whole body</tissue>
    </source>
</reference>
<protein>
    <submittedName>
        <fullName evidence="1">Uncharacterized protein</fullName>
    </submittedName>
</protein>
<keyword evidence="2" id="KW-1185">Reference proteome</keyword>